<feature type="domain" description="PTS EIIA type-2" evidence="5">
    <location>
        <begin position="495"/>
        <end position="634"/>
    </location>
</feature>
<evidence type="ECO:0000259" key="5">
    <source>
        <dbReference type="PROSITE" id="PS51094"/>
    </source>
</evidence>
<keyword evidence="2" id="KW-0805">Transcription regulation</keyword>
<evidence type="ECO:0000256" key="4">
    <source>
        <dbReference type="ARBA" id="ARBA00023163"/>
    </source>
</evidence>
<dbReference type="SUPFAM" id="SSF55804">
    <property type="entry name" value="Phoshotransferase/anion transport protein"/>
    <property type="match status" value="1"/>
</dbReference>
<dbReference type="InterPro" id="IPR036634">
    <property type="entry name" value="PRD_sf"/>
</dbReference>
<sequence>MRRNKSRDILDYFIKHSSRNLSIKRISDKFGISEKQVKNYIKQLNESTSPNIIIVQIDSNKYCLCDDYESYMHLFEHTEYLPKDRISNILSKLLLSARPLDIFDLADELYVSRPTIDRDLIRVRRNISAFNLDLLIKNDEVSLLGTEKDKRRLTSNLITSDYYANFMSSDKTKYLNESYQIDFLKQNLKKIFDEAHFTFNDYSLNNIALHLVITIDRLKQQCEITDFLPSNLTTNMKKEAAESTVSFLEENYDVVFSESEKQNLAMFLSCNLATVDYNFVNTKNISAYITDESEHLTQLILLKIKEYYALDDFDEIFITRFMLHINNLLRRINTNFSVHTPLAKEIMSTYPLIYDIAVFVADIIYTETRYIINQDEISLIALHIGSFFESNQVNKNKLSTIYVYSNYHEFYRYNIEKIQKLFNDQLNIKFSISADNYESSDIKADIVISEVQIPKKNIIFISPFITESEISIIRSHTDVLIHKQKYDQFESDFKYMFGEKLFFTNLTGIDEFQVINKILNKIEPLDYFMPSFPEEVIKREKLSSTCFKNGIAIPHSISQQVNKSFISFTCYDKGQTWNDETVKLVILIGIAYHERKIFRSVFNQLINIFTNEAHVLSVSKCKTYDEIISTTKAILEDM</sequence>
<evidence type="ECO:0000259" key="6">
    <source>
        <dbReference type="PROSITE" id="PS51372"/>
    </source>
</evidence>
<dbReference type="InterPro" id="IPR011608">
    <property type="entry name" value="PRD"/>
</dbReference>
<dbReference type="SUPFAM" id="SSF63520">
    <property type="entry name" value="PTS-regulatory domain, PRD"/>
    <property type="match status" value="2"/>
</dbReference>
<reference evidence="7 8" key="1">
    <citation type="submission" date="2024-11" db="EMBL/GenBank/DDBJ databases">
        <authorList>
            <person name="Heng Y.C."/>
            <person name="Lim A.C.H."/>
            <person name="Lee J.K.Y."/>
            <person name="Kittelmann S."/>
        </authorList>
    </citation>
    <scope>NUCLEOTIDE SEQUENCE [LARGE SCALE GENOMIC DNA]</scope>
    <source>
        <strain evidence="7 8">WILCCON 0202</strain>
    </source>
</reference>
<dbReference type="InterPro" id="IPR016152">
    <property type="entry name" value="PTrfase/Anion_transptr"/>
</dbReference>
<dbReference type="InterPro" id="IPR007737">
    <property type="entry name" value="Mga_HTH"/>
</dbReference>
<protein>
    <submittedName>
        <fullName evidence="7">BglG family transcription antiterminator</fullName>
    </submittedName>
</protein>
<accession>A0ABW8TRS4</accession>
<dbReference type="PANTHER" id="PTHR30185">
    <property type="entry name" value="CRYPTIC BETA-GLUCOSIDE BGL OPERON ANTITERMINATOR"/>
    <property type="match status" value="1"/>
</dbReference>
<evidence type="ECO:0000256" key="2">
    <source>
        <dbReference type="ARBA" id="ARBA00023015"/>
    </source>
</evidence>
<evidence type="ECO:0000256" key="1">
    <source>
        <dbReference type="ARBA" id="ARBA00022737"/>
    </source>
</evidence>
<dbReference type="Proteomes" id="UP001623661">
    <property type="component" value="Unassembled WGS sequence"/>
</dbReference>
<keyword evidence="8" id="KW-1185">Reference proteome</keyword>
<keyword evidence="1" id="KW-0677">Repeat</keyword>
<evidence type="ECO:0000313" key="8">
    <source>
        <dbReference type="Proteomes" id="UP001623661"/>
    </source>
</evidence>
<dbReference type="PROSITE" id="PS51094">
    <property type="entry name" value="PTS_EIIA_TYPE_2"/>
    <property type="match status" value="1"/>
</dbReference>
<organism evidence="7 8">
    <name type="scientific">Candidatus Clostridium radicumherbarum</name>
    <dbReference type="NCBI Taxonomy" id="3381662"/>
    <lineage>
        <taxon>Bacteria</taxon>
        <taxon>Bacillati</taxon>
        <taxon>Bacillota</taxon>
        <taxon>Clostridia</taxon>
        <taxon>Eubacteriales</taxon>
        <taxon>Clostridiaceae</taxon>
        <taxon>Clostridium</taxon>
    </lineage>
</organism>
<comment type="caution">
    <text evidence="7">The sequence shown here is derived from an EMBL/GenBank/DDBJ whole genome shotgun (WGS) entry which is preliminary data.</text>
</comment>
<dbReference type="InterPro" id="IPR036388">
    <property type="entry name" value="WH-like_DNA-bd_sf"/>
</dbReference>
<dbReference type="Pfam" id="PF00359">
    <property type="entry name" value="PTS_EIIA_2"/>
    <property type="match status" value="1"/>
</dbReference>
<feature type="domain" description="PRD" evidence="6">
    <location>
        <begin position="288"/>
        <end position="394"/>
    </location>
</feature>
<dbReference type="PANTHER" id="PTHR30185:SF12">
    <property type="entry name" value="TRANSCRIPTIONAL REGULATOR MANR"/>
    <property type="match status" value="1"/>
</dbReference>
<dbReference type="Pfam" id="PF00874">
    <property type="entry name" value="PRD"/>
    <property type="match status" value="2"/>
</dbReference>
<dbReference type="Pfam" id="PF05043">
    <property type="entry name" value="Mga"/>
    <property type="match status" value="1"/>
</dbReference>
<gene>
    <name evidence="7" type="ORF">ACJDUH_07725</name>
</gene>
<feature type="domain" description="PRD" evidence="6">
    <location>
        <begin position="175"/>
        <end position="278"/>
    </location>
</feature>
<proteinExistence type="predicted"/>
<dbReference type="Gene3D" id="3.40.930.10">
    <property type="entry name" value="Mannitol-specific EII, Chain A"/>
    <property type="match status" value="1"/>
</dbReference>
<name>A0ABW8TRS4_9CLOT</name>
<evidence type="ECO:0000313" key="7">
    <source>
        <dbReference type="EMBL" id="MFL0267988.1"/>
    </source>
</evidence>
<dbReference type="Gene3D" id="1.10.1790.10">
    <property type="entry name" value="PRD domain"/>
    <property type="match status" value="2"/>
</dbReference>
<dbReference type="CDD" id="cd00211">
    <property type="entry name" value="PTS_IIA_fru"/>
    <property type="match status" value="1"/>
</dbReference>
<dbReference type="InterPro" id="IPR050661">
    <property type="entry name" value="BglG_antiterminators"/>
</dbReference>
<dbReference type="Gene3D" id="1.10.10.10">
    <property type="entry name" value="Winged helix-like DNA-binding domain superfamily/Winged helix DNA-binding domain"/>
    <property type="match status" value="2"/>
</dbReference>
<dbReference type="InterPro" id="IPR002178">
    <property type="entry name" value="PTS_EIIA_type-2_dom"/>
</dbReference>
<dbReference type="PROSITE" id="PS51372">
    <property type="entry name" value="PRD_2"/>
    <property type="match status" value="2"/>
</dbReference>
<keyword evidence="3" id="KW-0010">Activator</keyword>
<evidence type="ECO:0000256" key="3">
    <source>
        <dbReference type="ARBA" id="ARBA00023159"/>
    </source>
</evidence>
<dbReference type="EMBL" id="JBJHZY010000001">
    <property type="protein sequence ID" value="MFL0267988.1"/>
    <property type="molecule type" value="Genomic_DNA"/>
</dbReference>
<dbReference type="RefSeq" id="WP_406764573.1">
    <property type="nucleotide sequence ID" value="NZ_JBJHZY010000001.1"/>
</dbReference>
<keyword evidence="4" id="KW-0804">Transcription</keyword>